<sequence length="46" mass="5183">MIAPAMPHGIFGMTASIVCSTILAVGIVFWLVVTLNEWIHRWKDKE</sequence>
<reference evidence="2" key="1">
    <citation type="journal article" date="2021" name="Proc. Natl. Acad. Sci. U.S.A.">
        <title>A Catalog of Tens of Thousands of Viruses from Human Metagenomes Reveals Hidden Associations with Chronic Diseases.</title>
        <authorList>
            <person name="Tisza M.J."/>
            <person name="Buck C.B."/>
        </authorList>
    </citation>
    <scope>NUCLEOTIDE SEQUENCE</scope>
    <source>
        <strain evidence="2">CtuZj11</strain>
    </source>
</reference>
<keyword evidence="1" id="KW-0472">Membrane</keyword>
<name>A0A8S5RAZ6_9VIRU</name>
<keyword evidence="1" id="KW-0812">Transmembrane</keyword>
<feature type="transmembrane region" description="Helical" evidence="1">
    <location>
        <begin position="12"/>
        <end position="33"/>
    </location>
</feature>
<evidence type="ECO:0000313" key="2">
    <source>
        <dbReference type="EMBL" id="DAE28241.1"/>
    </source>
</evidence>
<accession>A0A8S5RAZ6</accession>
<dbReference type="EMBL" id="BK059083">
    <property type="protein sequence ID" value="DAE28241.1"/>
    <property type="molecule type" value="Genomic_DNA"/>
</dbReference>
<protein>
    <submittedName>
        <fullName evidence="2">Uncharacterized protein</fullName>
    </submittedName>
</protein>
<evidence type="ECO:0000256" key="1">
    <source>
        <dbReference type="SAM" id="Phobius"/>
    </source>
</evidence>
<proteinExistence type="predicted"/>
<keyword evidence="1" id="KW-1133">Transmembrane helix</keyword>
<organism evidence="2">
    <name type="scientific">virus sp. ctuZj11</name>
    <dbReference type="NCBI Taxonomy" id="2825825"/>
    <lineage>
        <taxon>Viruses</taxon>
    </lineage>
</organism>